<sequence>MHPYLGYDCSRTKASSMARRARPGAAACYGEGWMVQQASCEWEIVTAAGFVEMRQRRSELRGQILVGADTIHSLQIRMSRRREDG</sequence>
<organism evidence="1">
    <name type="scientific">Cucumis melo</name>
    <name type="common">Muskmelon</name>
    <dbReference type="NCBI Taxonomy" id="3656"/>
    <lineage>
        <taxon>Eukaryota</taxon>
        <taxon>Viridiplantae</taxon>
        <taxon>Streptophyta</taxon>
        <taxon>Embryophyta</taxon>
        <taxon>Tracheophyta</taxon>
        <taxon>Spermatophyta</taxon>
        <taxon>Magnoliopsida</taxon>
        <taxon>eudicotyledons</taxon>
        <taxon>Gunneridae</taxon>
        <taxon>Pentapetalae</taxon>
        <taxon>rosids</taxon>
        <taxon>fabids</taxon>
        <taxon>Cucurbitales</taxon>
        <taxon>Cucurbitaceae</taxon>
        <taxon>Benincaseae</taxon>
        <taxon>Cucumis</taxon>
    </lineage>
</organism>
<proteinExistence type="predicted"/>
<dbReference type="Gramene" id="MELO3C015817.2.1">
    <property type="protein sequence ID" value="MELO3C015817.2.1"/>
    <property type="gene ID" value="MELO3C015817.2"/>
</dbReference>
<dbReference type="AlphaFoldDB" id="A0A9I9DBX5"/>
<reference evidence="1" key="1">
    <citation type="submission" date="2023-03" db="UniProtKB">
        <authorList>
            <consortium name="EnsemblPlants"/>
        </authorList>
    </citation>
    <scope>IDENTIFICATION</scope>
</reference>
<name>A0A9I9DBX5_CUCME</name>
<dbReference type="EnsemblPlants" id="MELO3C015817.2.1">
    <property type="protein sequence ID" value="MELO3C015817.2.1"/>
    <property type="gene ID" value="MELO3C015817.2"/>
</dbReference>
<evidence type="ECO:0000313" key="1">
    <source>
        <dbReference type="EnsemblPlants" id="MELO3C015817.2.1"/>
    </source>
</evidence>
<protein>
    <submittedName>
        <fullName evidence="1">Uncharacterized protein</fullName>
    </submittedName>
</protein>
<accession>A0A9I9DBX5</accession>